<evidence type="ECO:0000313" key="3">
    <source>
        <dbReference type="Proteomes" id="UP000199372"/>
    </source>
</evidence>
<dbReference type="Gene3D" id="3.40.50.300">
    <property type="entry name" value="P-loop containing nucleotide triphosphate hydrolases"/>
    <property type="match status" value="1"/>
</dbReference>
<dbReference type="GO" id="GO:0009360">
    <property type="term" value="C:DNA polymerase III complex"/>
    <property type="evidence" value="ECO:0007669"/>
    <property type="project" value="TreeGrafter"/>
</dbReference>
<dbReference type="SMART" id="SM00382">
    <property type="entry name" value="AAA"/>
    <property type="match status" value="1"/>
</dbReference>
<reference evidence="3" key="1">
    <citation type="submission" date="2016-10" db="EMBL/GenBank/DDBJ databases">
        <authorList>
            <person name="Varghese N."/>
            <person name="Submissions S."/>
        </authorList>
    </citation>
    <scope>NUCLEOTIDE SEQUENCE [LARGE SCALE GENOMIC DNA]</scope>
    <source>
        <strain evidence="3">DSM 26893</strain>
    </source>
</reference>
<dbReference type="SUPFAM" id="SSF52540">
    <property type="entry name" value="P-loop containing nucleoside triphosphate hydrolases"/>
    <property type="match status" value="1"/>
</dbReference>
<dbReference type="InterPro" id="IPR027417">
    <property type="entry name" value="P-loop_NTPase"/>
</dbReference>
<protein>
    <submittedName>
        <fullName evidence="2">DNA polymerase III, delta prime subunit</fullName>
    </submittedName>
</protein>
<feature type="domain" description="AAA+ ATPase" evidence="1">
    <location>
        <begin position="43"/>
        <end position="204"/>
    </location>
</feature>
<dbReference type="EMBL" id="FOCM01000002">
    <property type="protein sequence ID" value="SEN01690.1"/>
    <property type="molecule type" value="Genomic_DNA"/>
</dbReference>
<dbReference type="Pfam" id="PF13177">
    <property type="entry name" value="DNA_pol3_delta2"/>
    <property type="match status" value="1"/>
</dbReference>
<dbReference type="Proteomes" id="UP000199372">
    <property type="component" value="Unassembled WGS sequence"/>
</dbReference>
<name>A0A1H8D317_9RHOB</name>
<dbReference type="InterPro" id="IPR050238">
    <property type="entry name" value="DNA_Rep/Repair_Clamp_Loader"/>
</dbReference>
<sequence length="374" mass="39873">MSEEEQYEPDRVEGVPHPRHTARLFGQNRAETAILDAYNAGTLHHAWLLTGPRGIGKATLAWRIARFLLSQPEGDGGMFAPAAPDSLDTPEDHPVVARVASLGEPRLFLMRPTVNPQTGTPRRDITVDTARKLKSFLHLSAADGGRRVVLIDSADQMNVATQNAILKLLEEPPALTTFLLVCHAPARLLPTIRSRCRTLGCAPLGPADLGAALEQAGLQTDVPEMVMAQLAEGSVGEAARLLHENGPATYARLVALMRGCPDMDRQGLVALSQGLAGNAGLAKLDTLVRLIDLLIARLARAGAGAPPEAEAAKGEADMLARLSPDPWAAREWATLHQSVAARLAHGRAVNLDPSTLILDTGLTLNDTGRAILSR</sequence>
<accession>A0A1H8D317</accession>
<dbReference type="RefSeq" id="WP_091844539.1">
    <property type="nucleotide sequence ID" value="NZ_FOCM01000002.1"/>
</dbReference>
<keyword evidence="3" id="KW-1185">Reference proteome</keyword>
<dbReference type="InterPro" id="IPR003593">
    <property type="entry name" value="AAA+_ATPase"/>
</dbReference>
<dbReference type="AlphaFoldDB" id="A0A1H8D317"/>
<dbReference type="OrthoDB" id="9811073at2"/>
<evidence type="ECO:0000259" key="1">
    <source>
        <dbReference type="SMART" id="SM00382"/>
    </source>
</evidence>
<dbReference type="NCBIfam" id="NF005677">
    <property type="entry name" value="PRK07471.1"/>
    <property type="match status" value="1"/>
</dbReference>
<proteinExistence type="predicted"/>
<gene>
    <name evidence="2" type="ORF">SAMN04488011_102185</name>
</gene>
<organism evidence="2 3">
    <name type="scientific">Palleronia pelagia</name>
    <dbReference type="NCBI Taxonomy" id="387096"/>
    <lineage>
        <taxon>Bacteria</taxon>
        <taxon>Pseudomonadati</taxon>
        <taxon>Pseudomonadota</taxon>
        <taxon>Alphaproteobacteria</taxon>
        <taxon>Rhodobacterales</taxon>
        <taxon>Roseobacteraceae</taxon>
        <taxon>Palleronia</taxon>
    </lineage>
</organism>
<dbReference type="GO" id="GO:0006261">
    <property type="term" value="P:DNA-templated DNA replication"/>
    <property type="evidence" value="ECO:0007669"/>
    <property type="project" value="TreeGrafter"/>
</dbReference>
<dbReference type="PANTHER" id="PTHR11669:SF8">
    <property type="entry name" value="DNA POLYMERASE III SUBUNIT DELTA"/>
    <property type="match status" value="1"/>
</dbReference>
<dbReference type="PANTHER" id="PTHR11669">
    <property type="entry name" value="REPLICATION FACTOR C / DNA POLYMERASE III GAMMA-TAU SUBUNIT"/>
    <property type="match status" value="1"/>
</dbReference>
<evidence type="ECO:0000313" key="2">
    <source>
        <dbReference type="EMBL" id="SEN01690.1"/>
    </source>
</evidence>